<keyword evidence="6" id="KW-1185">Reference proteome</keyword>
<dbReference type="Pfam" id="PF13416">
    <property type="entry name" value="SBP_bac_8"/>
    <property type="match status" value="1"/>
</dbReference>
<dbReference type="OrthoDB" id="30917at2157"/>
<dbReference type="PRINTS" id="PR00909">
    <property type="entry name" value="SPERMDNBNDNG"/>
</dbReference>
<keyword evidence="3" id="KW-0732">Signal</keyword>
<evidence type="ECO:0000256" key="2">
    <source>
        <dbReference type="ARBA" id="ARBA00022448"/>
    </source>
</evidence>
<dbReference type="InterPro" id="IPR001188">
    <property type="entry name" value="Sperm_putr-bd"/>
</dbReference>
<dbReference type="PANTHER" id="PTHR30222:SF17">
    <property type="entry name" value="SPERMIDINE_PUTRESCINE-BINDING PERIPLASMIC PROTEIN"/>
    <property type="match status" value="1"/>
</dbReference>
<dbReference type="AlphaFoldDB" id="A0A8T4GXB7"/>
<dbReference type="GO" id="GO:0015846">
    <property type="term" value="P:polyamine transport"/>
    <property type="evidence" value="ECO:0007669"/>
    <property type="project" value="InterPro"/>
</dbReference>
<protein>
    <submittedName>
        <fullName evidence="5">Spermidine/putrescine transport system substrate-binding protein</fullName>
    </submittedName>
</protein>
<dbReference type="PROSITE" id="PS51318">
    <property type="entry name" value="TAT"/>
    <property type="match status" value="1"/>
</dbReference>
<dbReference type="InterPro" id="IPR006059">
    <property type="entry name" value="SBP"/>
</dbReference>
<gene>
    <name evidence="5" type="ORF">J2753_001207</name>
</gene>
<dbReference type="Gene3D" id="3.40.190.10">
    <property type="entry name" value="Periplasmic binding protein-like II"/>
    <property type="match status" value="2"/>
</dbReference>
<evidence type="ECO:0000256" key="4">
    <source>
        <dbReference type="ARBA" id="ARBA00022764"/>
    </source>
</evidence>
<evidence type="ECO:0000313" key="5">
    <source>
        <dbReference type="EMBL" id="MBP1986713.1"/>
    </source>
</evidence>
<keyword evidence="2" id="KW-0813">Transport</keyword>
<dbReference type="GO" id="GO:0042597">
    <property type="term" value="C:periplasmic space"/>
    <property type="evidence" value="ECO:0007669"/>
    <property type="project" value="UniProtKB-SubCell"/>
</dbReference>
<comment type="subcellular location">
    <subcellularLocation>
        <location evidence="1">Periplasm</location>
    </subcellularLocation>
</comment>
<reference evidence="5" key="1">
    <citation type="submission" date="2021-03" db="EMBL/GenBank/DDBJ databases">
        <title>Genomic Encyclopedia of Type Strains, Phase IV (KMG-IV): sequencing the most valuable type-strain genomes for metagenomic binning, comparative biology and taxonomic classification.</title>
        <authorList>
            <person name="Goeker M."/>
        </authorList>
    </citation>
    <scope>NUCLEOTIDE SEQUENCE</scope>
    <source>
        <strain evidence="5">DSM 26232</strain>
    </source>
</reference>
<evidence type="ECO:0000256" key="1">
    <source>
        <dbReference type="ARBA" id="ARBA00004418"/>
    </source>
</evidence>
<dbReference type="RefSeq" id="WP_209490997.1">
    <property type="nucleotide sequence ID" value="NZ_JAGGLC010000002.1"/>
</dbReference>
<accession>A0A8T4GXB7</accession>
<sequence>MSGNPSDSPRTKSHQSRRAFLAATGAAGLTAAAGCIGGGGSTPTINILTWEEYANEDIKSRIEEEVGVTLEITKSTSSSNMFSSWNAGQYQQYDIAIPNNNYVPKMMDTEKDGEPMIAPVDEEAVSNFDAMYDVFQGFADSQFTANGNRYGVPIRFGWYGYSYDSRSVPDHEDSYKALFDENYVDADLSGKIVMYDNHFKAMSAAALYLGHGDAFEGSRVTLSQDQIDEVKQTLIDQKPNLQGYIAADPTYIKSLKQGNFVIGQSGRNEIVEMWSNDNDWPSMATPKEGSLAWFESAVVSSASENKTKSWEVINEYISAKNGATLAKTGFSPSVNPNTQEQLTDEQNEMYGAVDPSRLEQMIPFKAVENEDAWITAWEEVKSA</sequence>
<keyword evidence="4" id="KW-0574">Periplasm</keyword>
<organism evidence="5 6">
    <name type="scientific">Halolamina salifodinae</name>
    <dbReference type="NCBI Taxonomy" id="1202767"/>
    <lineage>
        <taxon>Archaea</taxon>
        <taxon>Methanobacteriati</taxon>
        <taxon>Methanobacteriota</taxon>
        <taxon>Stenosarchaea group</taxon>
        <taxon>Halobacteria</taxon>
        <taxon>Halobacteriales</taxon>
        <taxon>Haloferacaceae</taxon>
    </lineage>
</organism>
<dbReference type="InterPro" id="IPR006311">
    <property type="entry name" value="TAT_signal"/>
</dbReference>
<dbReference type="EMBL" id="JAGGLC010000002">
    <property type="protein sequence ID" value="MBP1986713.1"/>
    <property type="molecule type" value="Genomic_DNA"/>
</dbReference>
<dbReference type="PANTHER" id="PTHR30222">
    <property type="entry name" value="SPERMIDINE/PUTRESCINE-BINDING PERIPLASMIC PROTEIN"/>
    <property type="match status" value="1"/>
</dbReference>
<dbReference type="SUPFAM" id="SSF53850">
    <property type="entry name" value="Periplasmic binding protein-like II"/>
    <property type="match status" value="1"/>
</dbReference>
<comment type="caution">
    <text evidence="5">The sequence shown here is derived from an EMBL/GenBank/DDBJ whole genome shotgun (WGS) entry which is preliminary data.</text>
</comment>
<name>A0A8T4GXB7_9EURY</name>
<evidence type="ECO:0000256" key="3">
    <source>
        <dbReference type="ARBA" id="ARBA00022729"/>
    </source>
</evidence>
<proteinExistence type="predicted"/>
<evidence type="ECO:0000313" key="6">
    <source>
        <dbReference type="Proteomes" id="UP000823736"/>
    </source>
</evidence>
<dbReference type="GO" id="GO:0019808">
    <property type="term" value="F:polyamine binding"/>
    <property type="evidence" value="ECO:0007669"/>
    <property type="project" value="InterPro"/>
</dbReference>
<dbReference type="Proteomes" id="UP000823736">
    <property type="component" value="Unassembled WGS sequence"/>
</dbReference>